<dbReference type="EMBL" id="CAXHTB010000016">
    <property type="protein sequence ID" value="CAL0322428.1"/>
    <property type="molecule type" value="Genomic_DNA"/>
</dbReference>
<accession>A0AAV1XLE2</accession>
<evidence type="ECO:0000313" key="1">
    <source>
        <dbReference type="EMBL" id="CAL0322428.1"/>
    </source>
</evidence>
<sequence>MERLDFSRCLLATPSMNRIDCTQKIFIGDLEWEITLFEEGSFESCLYQDKVKKDIEETTIYSSTDSEEGEWWPDDVNGGIEMEAVADEDDHVDMGLVHPYKSQTTFIGGSEKEYKIAERKSLPINSCAAISVEEEEAITKKDFGFSADGKVSVFKCLNEFEKDKSGEHEDVVWEKEKSRKGKGSLHIDLTDIGPNSLVGSSPVLNYKGDNYFQPIGPKQCFSEGNLLVCKSANNSSQMVHHVENDLGPQSILCGEKKFDNDPALGFPMGIEVIPTSFLLCENDGDFIPSSSTLTLGDKKRVLKKKK</sequence>
<gene>
    <name evidence="1" type="ORF">LLUT_LOCUS23488</name>
</gene>
<organism evidence="1 2">
    <name type="scientific">Lupinus luteus</name>
    <name type="common">European yellow lupine</name>
    <dbReference type="NCBI Taxonomy" id="3873"/>
    <lineage>
        <taxon>Eukaryota</taxon>
        <taxon>Viridiplantae</taxon>
        <taxon>Streptophyta</taxon>
        <taxon>Embryophyta</taxon>
        <taxon>Tracheophyta</taxon>
        <taxon>Spermatophyta</taxon>
        <taxon>Magnoliopsida</taxon>
        <taxon>eudicotyledons</taxon>
        <taxon>Gunneridae</taxon>
        <taxon>Pentapetalae</taxon>
        <taxon>rosids</taxon>
        <taxon>fabids</taxon>
        <taxon>Fabales</taxon>
        <taxon>Fabaceae</taxon>
        <taxon>Papilionoideae</taxon>
        <taxon>50 kb inversion clade</taxon>
        <taxon>genistoids sensu lato</taxon>
        <taxon>core genistoids</taxon>
        <taxon>Genisteae</taxon>
        <taxon>Lupinus</taxon>
    </lineage>
</organism>
<reference evidence="1 2" key="1">
    <citation type="submission" date="2024-03" db="EMBL/GenBank/DDBJ databases">
        <authorList>
            <person name="Martinez-Hernandez J."/>
        </authorList>
    </citation>
    <scope>NUCLEOTIDE SEQUENCE [LARGE SCALE GENOMIC DNA]</scope>
</reference>
<dbReference type="Proteomes" id="UP001497480">
    <property type="component" value="Unassembled WGS sequence"/>
</dbReference>
<dbReference type="AlphaFoldDB" id="A0AAV1XLE2"/>
<protein>
    <submittedName>
        <fullName evidence="1">Uncharacterized protein</fullName>
    </submittedName>
</protein>
<keyword evidence="2" id="KW-1185">Reference proteome</keyword>
<name>A0AAV1XLE2_LUPLU</name>
<evidence type="ECO:0000313" key="2">
    <source>
        <dbReference type="Proteomes" id="UP001497480"/>
    </source>
</evidence>
<proteinExistence type="predicted"/>
<comment type="caution">
    <text evidence="1">The sequence shown here is derived from an EMBL/GenBank/DDBJ whole genome shotgun (WGS) entry which is preliminary data.</text>
</comment>